<reference evidence="1 2" key="1">
    <citation type="submission" date="2018-03" db="EMBL/GenBank/DDBJ databases">
        <title>Aeromonas veronii whole genome sequencing and analysis.</title>
        <authorList>
            <person name="Xie H."/>
            <person name="Liu T."/>
            <person name="Wang K."/>
        </authorList>
    </citation>
    <scope>NUCLEOTIDE SEQUENCE [LARGE SCALE GENOMIC DNA]</scope>
    <source>
        <strain evidence="1 2">XH.VA.1</strain>
    </source>
</reference>
<name>A0A2T4N0R0_AERVE</name>
<protein>
    <submittedName>
        <fullName evidence="1">Uncharacterized protein</fullName>
    </submittedName>
</protein>
<dbReference type="AlphaFoldDB" id="A0A2T4N0R0"/>
<gene>
    <name evidence="1" type="ORF">DAA48_14195</name>
</gene>
<accession>A0A2T4N0R0</accession>
<comment type="caution">
    <text evidence="1">The sequence shown here is derived from an EMBL/GenBank/DDBJ whole genome shotgun (WGS) entry which is preliminary data.</text>
</comment>
<organism evidence="1 2">
    <name type="scientific">Aeromonas veronii</name>
    <dbReference type="NCBI Taxonomy" id="654"/>
    <lineage>
        <taxon>Bacteria</taxon>
        <taxon>Pseudomonadati</taxon>
        <taxon>Pseudomonadota</taxon>
        <taxon>Gammaproteobacteria</taxon>
        <taxon>Aeromonadales</taxon>
        <taxon>Aeromonadaceae</taxon>
        <taxon>Aeromonas</taxon>
    </lineage>
</organism>
<evidence type="ECO:0000313" key="1">
    <source>
        <dbReference type="EMBL" id="PTH80418.1"/>
    </source>
</evidence>
<dbReference type="EMBL" id="PZKL01000034">
    <property type="protein sequence ID" value="PTH80418.1"/>
    <property type="molecule type" value="Genomic_DNA"/>
</dbReference>
<dbReference type="RefSeq" id="WP_107683712.1">
    <property type="nucleotide sequence ID" value="NZ_CAWQBZ010000069.1"/>
</dbReference>
<sequence>MYEDINVVLSDIQSHLESKYKTNSLNIINEGRFAVFQNDNFYFVVDACFIQCRTDSDFLIPIETRINDVIGNLAISKGKKYKLTRDENPGQLPSYVIVEI</sequence>
<dbReference type="Proteomes" id="UP000241986">
    <property type="component" value="Unassembled WGS sequence"/>
</dbReference>
<evidence type="ECO:0000313" key="2">
    <source>
        <dbReference type="Proteomes" id="UP000241986"/>
    </source>
</evidence>
<proteinExistence type="predicted"/>